<evidence type="ECO:0000313" key="6">
    <source>
        <dbReference type="Proteomes" id="UP000257080"/>
    </source>
</evidence>
<accession>A0A3E0WDB6</accession>
<gene>
    <name evidence="5" type="ORF">B7R25_03120</name>
</gene>
<keyword evidence="1" id="KW-0436">Ligase</keyword>
<dbReference type="RefSeq" id="WP_116417523.1">
    <property type="nucleotide sequence ID" value="NZ_NBXC01000008.1"/>
</dbReference>
<dbReference type="CDD" id="cd16442">
    <property type="entry name" value="BPL"/>
    <property type="match status" value="1"/>
</dbReference>
<dbReference type="PROSITE" id="PS51733">
    <property type="entry name" value="BPL_LPL_CATALYTIC"/>
    <property type="match status" value="1"/>
</dbReference>
<organism evidence="5 6">
    <name type="scientific">Subtercola boreus</name>
    <dbReference type="NCBI Taxonomy" id="120213"/>
    <lineage>
        <taxon>Bacteria</taxon>
        <taxon>Bacillati</taxon>
        <taxon>Actinomycetota</taxon>
        <taxon>Actinomycetes</taxon>
        <taxon>Micrococcales</taxon>
        <taxon>Microbacteriaceae</taxon>
        <taxon>Subtercola</taxon>
    </lineage>
</organism>
<dbReference type="SUPFAM" id="SSF55681">
    <property type="entry name" value="Class II aaRS and biotin synthetases"/>
    <property type="match status" value="1"/>
</dbReference>
<dbReference type="InterPro" id="IPR003142">
    <property type="entry name" value="BPL_C"/>
</dbReference>
<dbReference type="PANTHER" id="PTHR12835:SF5">
    <property type="entry name" value="BIOTIN--PROTEIN LIGASE"/>
    <property type="match status" value="1"/>
</dbReference>
<evidence type="ECO:0000256" key="2">
    <source>
        <dbReference type="ARBA" id="ARBA00023267"/>
    </source>
</evidence>
<comment type="caution">
    <text evidence="5">The sequence shown here is derived from an EMBL/GenBank/DDBJ whole genome shotgun (WGS) entry which is preliminary data.</text>
</comment>
<dbReference type="InterPro" id="IPR004143">
    <property type="entry name" value="BPL_LPL_catalytic"/>
</dbReference>
<proteinExistence type="predicted"/>
<dbReference type="GO" id="GO:0005737">
    <property type="term" value="C:cytoplasm"/>
    <property type="evidence" value="ECO:0007669"/>
    <property type="project" value="TreeGrafter"/>
</dbReference>
<evidence type="ECO:0000256" key="3">
    <source>
        <dbReference type="ARBA" id="ARBA00024227"/>
    </source>
</evidence>
<evidence type="ECO:0000256" key="1">
    <source>
        <dbReference type="ARBA" id="ARBA00022598"/>
    </source>
</evidence>
<dbReference type="Gene3D" id="2.30.30.100">
    <property type="match status" value="1"/>
</dbReference>
<dbReference type="EMBL" id="NBXE01000008">
    <property type="protein sequence ID" value="RFA28726.1"/>
    <property type="molecule type" value="Genomic_DNA"/>
</dbReference>
<dbReference type="Pfam" id="PF02237">
    <property type="entry name" value="BPL_C"/>
    <property type="match status" value="1"/>
</dbReference>
<feature type="domain" description="BPL/LPL catalytic" evidence="4">
    <location>
        <begin position="8"/>
        <end position="209"/>
    </location>
</feature>
<dbReference type="EC" id="6.3.4.15" evidence="3"/>
<protein>
    <recommendedName>
        <fullName evidence="3">biotin--[biotin carboxyl-carrier protein] ligase</fullName>
        <ecNumber evidence="3">6.3.4.15</ecNumber>
    </recommendedName>
</protein>
<dbReference type="Pfam" id="PF03099">
    <property type="entry name" value="BPL_LplA_LipB"/>
    <property type="match status" value="1"/>
</dbReference>
<evidence type="ECO:0000259" key="4">
    <source>
        <dbReference type="PROSITE" id="PS51733"/>
    </source>
</evidence>
<dbReference type="InterPro" id="IPR045864">
    <property type="entry name" value="aa-tRNA-synth_II/BPL/LPL"/>
</dbReference>
<dbReference type="GO" id="GO:0004077">
    <property type="term" value="F:biotin--[biotin carboxyl-carrier protein] ligase activity"/>
    <property type="evidence" value="ECO:0007669"/>
    <property type="project" value="UniProtKB-EC"/>
</dbReference>
<sequence>MQAPQSRALVPRLDWLSEAGSTNAVLVAAAGGPDAAGWPDLSVVVTDNQTAGRGRLGRVWSAPAGASLAISVLLRPPLMGGEALPIEALGWLPLIGGAAMARAVNGVLGRGAASAAGAGTGGAGTPRAAVKWPNDVLIDGAKVCGVLSELLPGATGVVVGAGVNLFLTREQLPVATATSLALAVASGFTADDVLAGYLVEFTRLYRSFLAAGGDAAESGVASVVSELCDTLGRRVRVELPTGDVVMGQADALDAAGRLRVTRDDGTGELVVSAGDVTHLRY</sequence>
<dbReference type="OrthoDB" id="9807064at2"/>
<dbReference type="Proteomes" id="UP000257080">
    <property type="component" value="Unassembled WGS sequence"/>
</dbReference>
<keyword evidence="2" id="KW-0092">Biotin</keyword>
<dbReference type="InterPro" id="IPR004408">
    <property type="entry name" value="Biotin_CoA_COase_ligase"/>
</dbReference>
<dbReference type="Gene3D" id="3.30.930.10">
    <property type="entry name" value="Bira Bifunctional Protein, Domain 2"/>
    <property type="match status" value="1"/>
</dbReference>
<reference evidence="5 6" key="1">
    <citation type="submission" date="2017-04" db="EMBL/GenBank/DDBJ databases">
        <title>Comparative genome analysis of Subtercola boreus.</title>
        <authorList>
            <person name="Cho Y.-J."/>
            <person name="Cho A."/>
            <person name="Kim O.-S."/>
            <person name="Lee J.-I."/>
        </authorList>
    </citation>
    <scope>NUCLEOTIDE SEQUENCE [LARGE SCALE GENOMIC DNA]</scope>
    <source>
        <strain evidence="5 6">P28004</strain>
    </source>
</reference>
<dbReference type="AlphaFoldDB" id="A0A3E0WDB6"/>
<evidence type="ECO:0000313" key="5">
    <source>
        <dbReference type="EMBL" id="RFA28726.1"/>
    </source>
</evidence>
<name>A0A3E0WDB6_9MICO</name>
<dbReference type="PANTHER" id="PTHR12835">
    <property type="entry name" value="BIOTIN PROTEIN LIGASE"/>
    <property type="match status" value="1"/>
</dbReference>